<dbReference type="eggNOG" id="ENOG502SHXT">
    <property type="taxonomic scope" value="Eukaryota"/>
</dbReference>
<keyword evidence="3 9" id="KW-0812">Transmembrane</keyword>
<evidence type="ECO:0000256" key="2">
    <source>
        <dbReference type="ARBA" id="ARBA00004141"/>
    </source>
</evidence>
<feature type="transmembrane region" description="Helical" evidence="9">
    <location>
        <begin position="236"/>
        <end position="259"/>
    </location>
</feature>
<keyword evidence="8" id="KW-0807">Transducer</keyword>
<evidence type="ECO:0000259" key="10">
    <source>
        <dbReference type="PROSITE" id="PS50262"/>
    </source>
</evidence>
<keyword evidence="4 9" id="KW-1133">Transmembrane helix</keyword>
<dbReference type="HOGENOM" id="CLU_012526_1_0_1"/>
<feature type="transmembrane region" description="Helical" evidence="9">
    <location>
        <begin position="90"/>
        <end position="108"/>
    </location>
</feature>
<dbReference type="PRINTS" id="PR00245">
    <property type="entry name" value="OLFACTORYR"/>
</dbReference>
<evidence type="ECO:0000256" key="7">
    <source>
        <dbReference type="ARBA" id="ARBA00023170"/>
    </source>
</evidence>
<sequence length="309" mass="35245">MEQKNQSFVTEFVFIGLSSEPTVQTSLFVVFLVFYLLTIVGNIIIITVIRADPQLHTPMYFFLSNLSFLDICYISTNVPQLLVNLSTRHHYSFDFYIMLCYIMFYGMLVKKKCFDLTETKYTKAECRNLHKDSGMSRGLCLRLVISSYVAGTVNAVIHTTATFRLDFCGPNTVNHFFCDVPPLLALSSSDTRLNEILLFTFAGFVEMSSLAIILVSYAFILSAILRIRSTEGRHKAFSTCSSHFTGVTLFYGTIIFMYLRPMSVYALDQDKWASVFYTVVIPMLNPLIYSLRNKDAKTSLRKLISRELS</sequence>
<evidence type="ECO:0000256" key="9">
    <source>
        <dbReference type="SAM" id="Phobius"/>
    </source>
</evidence>
<feature type="transmembrane region" description="Helical" evidence="9">
    <location>
        <begin position="27"/>
        <end position="48"/>
    </location>
</feature>
<proteinExistence type="predicted"/>
<evidence type="ECO:0000256" key="6">
    <source>
        <dbReference type="ARBA" id="ARBA00023136"/>
    </source>
</evidence>
<feature type="domain" description="G-protein coupled receptors family 1 profile" evidence="10">
    <location>
        <begin position="41"/>
        <end position="289"/>
    </location>
</feature>
<dbReference type="GO" id="GO:0004984">
    <property type="term" value="F:olfactory receptor activity"/>
    <property type="evidence" value="ECO:0007669"/>
    <property type="project" value="InterPro"/>
</dbReference>
<dbReference type="PROSITE" id="PS50262">
    <property type="entry name" value="G_PROTEIN_RECEP_F1_2"/>
    <property type="match status" value="1"/>
</dbReference>
<reference evidence="11" key="4">
    <citation type="submission" date="2025-09" db="UniProtKB">
        <authorList>
            <consortium name="Ensembl"/>
        </authorList>
    </citation>
    <scope>IDENTIFICATION</scope>
</reference>
<evidence type="ECO:0000313" key="11">
    <source>
        <dbReference type="Ensembl" id="ENSPSIP00000006197.1"/>
    </source>
</evidence>
<keyword evidence="12" id="KW-1185">Reference proteome</keyword>
<evidence type="ECO:0000313" key="12">
    <source>
        <dbReference type="Proteomes" id="UP000007267"/>
    </source>
</evidence>
<reference evidence="11" key="3">
    <citation type="submission" date="2025-08" db="UniProtKB">
        <authorList>
            <consortium name="Ensembl"/>
        </authorList>
    </citation>
    <scope>IDENTIFICATION</scope>
</reference>
<dbReference type="CDD" id="cd15230">
    <property type="entry name" value="7tmA_OR5-like"/>
    <property type="match status" value="1"/>
</dbReference>
<dbReference type="PANTHER" id="PTHR48018">
    <property type="entry name" value="OLFACTORY RECEPTOR"/>
    <property type="match status" value="1"/>
</dbReference>
<feature type="transmembrane region" description="Helical" evidence="9">
    <location>
        <begin position="271"/>
        <end position="291"/>
    </location>
</feature>
<reference evidence="12" key="1">
    <citation type="submission" date="2011-10" db="EMBL/GenBank/DDBJ databases">
        <authorList>
            <consortium name="Soft-shell Turtle Genome Consortium"/>
        </authorList>
    </citation>
    <scope>NUCLEOTIDE SEQUENCE [LARGE SCALE GENOMIC DNA]</scope>
    <source>
        <strain evidence="12">Daiwa-1</strain>
    </source>
</reference>
<dbReference type="Proteomes" id="UP000007267">
    <property type="component" value="Unassembled WGS sequence"/>
</dbReference>
<evidence type="ECO:0000256" key="1">
    <source>
        <dbReference type="ARBA" id="ARBA00002936"/>
    </source>
</evidence>
<comment type="subcellular location">
    <subcellularLocation>
        <location evidence="2">Membrane</location>
        <topology evidence="2">Multi-pass membrane protein</topology>
    </subcellularLocation>
</comment>
<dbReference type="Gene3D" id="1.20.1070.10">
    <property type="entry name" value="Rhodopsin 7-helix transmembrane proteins"/>
    <property type="match status" value="2"/>
</dbReference>
<feature type="transmembrane region" description="Helical" evidence="9">
    <location>
        <begin position="196"/>
        <end position="224"/>
    </location>
</feature>
<evidence type="ECO:0000256" key="5">
    <source>
        <dbReference type="ARBA" id="ARBA00023040"/>
    </source>
</evidence>
<dbReference type="EMBL" id="AGCU01045141">
    <property type="status" value="NOT_ANNOTATED_CDS"/>
    <property type="molecule type" value="Genomic_DNA"/>
</dbReference>
<keyword evidence="7" id="KW-0675">Receptor</keyword>
<dbReference type="InterPro" id="IPR000725">
    <property type="entry name" value="Olfact_rcpt"/>
</dbReference>
<organism evidence="11 12">
    <name type="scientific">Pelodiscus sinensis</name>
    <name type="common">Chinese softshell turtle</name>
    <name type="synonym">Trionyx sinensis</name>
    <dbReference type="NCBI Taxonomy" id="13735"/>
    <lineage>
        <taxon>Eukaryota</taxon>
        <taxon>Metazoa</taxon>
        <taxon>Chordata</taxon>
        <taxon>Craniata</taxon>
        <taxon>Vertebrata</taxon>
        <taxon>Euteleostomi</taxon>
        <taxon>Archelosauria</taxon>
        <taxon>Testudinata</taxon>
        <taxon>Testudines</taxon>
        <taxon>Cryptodira</taxon>
        <taxon>Trionychia</taxon>
        <taxon>Trionychidae</taxon>
        <taxon>Pelodiscus</taxon>
    </lineage>
</organism>
<dbReference type="PRINTS" id="PR00237">
    <property type="entry name" value="GPCRRHODOPSN"/>
</dbReference>
<protein>
    <recommendedName>
        <fullName evidence="10">G-protein coupled receptors family 1 profile domain-containing protein</fullName>
    </recommendedName>
</protein>
<evidence type="ECO:0000256" key="8">
    <source>
        <dbReference type="ARBA" id="ARBA00023224"/>
    </source>
</evidence>
<reference evidence="12" key="2">
    <citation type="journal article" date="2013" name="Nat. Genet.">
        <title>The draft genomes of soft-shell turtle and green sea turtle yield insights into the development and evolution of the turtle-specific body plan.</title>
        <authorList>
            <person name="Wang Z."/>
            <person name="Pascual-Anaya J."/>
            <person name="Zadissa A."/>
            <person name="Li W."/>
            <person name="Niimura Y."/>
            <person name="Huang Z."/>
            <person name="Li C."/>
            <person name="White S."/>
            <person name="Xiong Z."/>
            <person name="Fang D."/>
            <person name="Wang B."/>
            <person name="Ming Y."/>
            <person name="Chen Y."/>
            <person name="Zheng Y."/>
            <person name="Kuraku S."/>
            <person name="Pignatelli M."/>
            <person name="Herrero J."/>
            <person name="Beal K."/>
            <person name="Nozawa M."/>
            <person name="Li Q."/>
            <person name="Wang J."/>
            <person name="Zhang H."/>
            <person name="Yu L."/>
            <person name="Shigenobu S."/>
            <person name="Wang J."/>
            <person name="Liu J."/>
            <person name="Flicek P."/>
            <person name="Searle S."/>
            <person name="Wang J."/>
            <person name="Kuratani S."/>
            <person name="Yin Y."/>
            <person name="Aken B."/>
            <person name="Zhang G."/>
            <person name="Irie N."/>
        </authorList>
    </citation>
    <scope>NUCLEOTIDE SEQUENCE [LARGE SCALE GENOMIC DNA]</scope>
    <source>
        <strain evidence="12">Daiwa-1</strain>
    </source>
</reference>
<evidence type="ECO:0000256" key="4">
    <source>
        <dbReference type="ARBA" id="ARBA00022989"/>
    </source>
</evidence>
<dbReference type="GO" id="GO:0004930">
    <property type="term" value="F:G protein-coupled receptor activity"/>
    <property type="evidence" value="ECO:0007669"/>
    <property type="project" value="UniProtKB-KW"/>
</dbReference>
<dbReference type="AlphaFoldDB" id="K7FDT7"/>
<keyword evidence="6 9" id="KW-0472">Membrane</keyword>
<dbReference type="GeneTree" id="ENSGT01140000282552"/>
<dbReference type="Pfam" id="PF13853">
    <property type="entry name" value="7tm_4"/>
    <property type="match status" value="1"/>
</dbReference>
<dbReference type="SUPFAM" id="SSF81321">
    <property type="entry name" value="Family A G protein-coupled receptor-like"/>
    <property type="match status" value="2"/>
</dbReference>
<keyword evidence="5" id="KW-0297">G-protein coupled receptor</keyword>
<comment type="function">
    <text evidence="1">Odorant receptor.</text>
</comment>
<name>K7FDT7_PELSI</name>
<dbReference type="FunFam" id="1.20.1070.10:FF:000003">
    <property type="entry name" value="Olfactory receptor"/>
    <property type="match status" value="1"/>
</dbReference>
<dbReference type="InterPro" id="IPR000276">
    <property type="entry name" value="GPCR_Rhodpsn"/>
</dbReference>
<feature type="transmembrane region" description="Helical" evidence="9">
    <location>
        <begin position="60"/>
        <end position="78"/>
    </location>
</feature>
<dbReference type="Ensembl" id="ENSPSIT00000006234.1">
    <property type="protein sequence ID" value="ENSPSIP00000006197.1"/>
    <property type="gene ID" value="ENSPSIG00000005735.1"/>
</dbReference>
<dbReference type="EMBL" id="AGCU01045142">
    <property type="status" value="NOT_ANNOTATED_CDS"/>
    <property type="molecule type" value="Genomic_DNA"/>
</dbReference>
<feature type="transmembrane region" description="Helical" evidence="9">
    <location>
        <begin position="139"/>
        <end position="157"/>
    </location>
</feature>
<dbReference type="GO" id="GO:0016020">
    <property type="term" value="C:membrane"/>
    <property type="evidence" value="ECO:0007669"/>
    <property type="project" value="UniProtKB-SubCell"/>
</dbReference>
<accession>K7FDT7</accession>
<evidence type="ECO:0000256" key="3">
    <source>
        <dbReference type="ARBA" id="ARBA00022692"/>
    </source>
</evidence>
<dbReference type="InterPro" id="IPR017452">
    <property type="entry name" value="GPCR_Rhodpsn_7TM"/>
</dbReference>